<evidence type="ECO:0000256" key="4">
    <source>
        <dbReference type="ARBA" id="ARBA00038168"/>
    </source>
</evidence>
<dbReference type="PROSITE" id="PS00191">
    <property type="entry name" value="CYTOCHROME_B5_1"/>
    <property type="match status" value="1"/>
</dbReference>
<dbReference type="GO" id="GO:0046872">
    <property type="term" value="F:metal ion binding"/>
    <property type="evidence" value="ECO:0007669"/>
    <property type="project" value="UniProtKB-UniRule"/>
</dbReference>
<evidence type="ECO:0000259" key="6">
    <source>
        <dbReference type="PROSITE" id="PS50255"/>
    </source>
</evidence>
<keyword evidence="3 5" id="KW-0408">Iron</keyword>
<accession>A0ABD3QLI7</accession>
<dbReference type="Proteomes" id="UP001516023">
    <property type="component" value="Unassembled WGS sequence"/>
</dbReference>
<organism evidence="7 8">
    <name type="scientific">Cyclotella cryptica</name>
    <dbReference type="NCBI Taxonomy" id="29204"/>
    <lineage>
        <taxon>Eukaryota</taxon>
        <taxon>Sar</taxon>
        <taxon>Stramenopiles</taxon>
        <taxon>Ochrophyta</taxon>
        <taxon>Bacillariophyta</taxon>
        <taxon>Coscinodiscophyceae</taxon>
        <taxon>Thalassiosirophycidae</taxon>
        <taxon>Stephanodiscales</taxon>
        <taxon>Stephanodiscaceae</taxon>
        <taxon>Cyclotella</taxon>
    </lineage>
</organism>
<evidence type="ECO:0000256" key="2">
    <source>
        <dbReference type="ARBA" id="ARBA00022723"/>
    </source>
</evidence>
<comment type="caution">
    <text evidence="7">The sequence shown here is derived from an EMBL/GenBank/DDBJ whole genome shotgun (WGS) entry which is preliminary data.</text>
</comment>
<dbReference type="InterPro" id="IPR036400">
    <property type="entry name" value="Cyt_B5-like_heme/steroid_sf"/>
</dbReference>
<dbReference type="AlphaFoldDB" id="A0ABD3QLI7"/>
<dbReference type="PROSITE" id="PS50255">
    <property type="entry name" value="CYTOCHROME_B5_2"/>
    <property type="match status" value="1"/>
</dbReference>
<proteinExistence type="inferred from homology"/>
<name>A0ABD3QLI7_9STRA</name>
<evidence type="ECO:0000256" key="5">
    <source>
        <dbReference type="RuleBase" id="RU362121"/>
    </source>
</evidence>
<keyword evidence="1 5" id="KW-0349">Heme</keyword>
<dbReference type="SUPFAM" id="SSF55856">
    <property type="entry name" value="Cytochrome b5-like heme/steroid binding domain"/>
    <property type="match status" value="1"/>
</dbReference>
<dbReference type="EMBL" id="JABMIG020000029">
    <property type="protein sequence ID" value="KAL3801022.1"/>
    <property type="molecule type" value="Genomic_DNA"/>
</dbReference>
<dbReference type="PANTHER" id="PTHR19359:SF146">
    <property type="entry name" value="B5, PUTATIVE-RELATED"/>
    <property type="match status" value="1"/>
</dbReference>
<dbReference type="Gene3D" id="3.10.120.10">
    <property type="entry name" value="Cytochrome b5-like heme/steroid binding domain"/>
    <property type="match status" value="1"/>
</dbReference>
<dbReference type="GO" id="GO:0020037">
    <property type="term" value="F:heme binding"/>
    <property type="evidence" value="ECO:0007669"/>
    <property type="project" value="UniProtKB-UniRule"/>
</dbReference>
<sequence>MERRLHFTATASTSPRNMRPKSRVFDVQITTTQGEQQELIRTSCGTCDRNGQPHEECDACPHCNDICGNPTCLPCQEKIKRPLNVESREPETSWLLGAIASVCPGKNNDSQSTKCYSMCQLRRHNTVDSAWILVGNDIYDATPYIRSHPGGTAVILKKAGGAVDCTVDMNFHSKRAQREWKRHKVGNLCRCPRSS</sequence>
<evidence type="ECO:0000313" key="8">
    <source>
        <dbReference type="Proteomes" id="UP001516023"/>
    </source>
</evidence>
<keyword evidence="2 5" id="KW-0479">Metal-binding</keyword>
<comment type="similarity">
    <text evidence="4 5">Belongs to the cytochrome b5 family.</text>
</comment>
<protein>
    <recommendedName>
        <fullName evidence="6">Cytochrome b5 heme-binding domain-containing protein</fullName>
    </recommendedName>
</protein>
<dbReference type="Pfam" id="PF00173">
    <property type="entry name" value="Cyt-b5"/>
    <property type="match status" value="1"/>
</dbReference>
<dbReference type="PANTHER" id="PTHR19359">
    <property type="entry name" value="CYTOCHROME B5"/>
    <property type="match status" value="1"/>
</dbReference>
<evidence type="ECO:0000256" key="1">
    <source>
        <dbReference type="ARBA" id="ARBA00022617"/>
    </source>
</evidence>
<dbReference type="InterPro" id="IPR018506">
    <property type="entry name" value="Cyt_B5_heme-BS"/>
</dbReference>
<dbReference type="PRINTS" id="PR00363">
    <property type="entry name" value="CYTOCHROMEB5"/>
</dbReference>
<dbReference type="SMART" id="SM01117">
    <property type="entry name" value="Cyt-b5"/>
    <property type="match status" value="1"/>
</dbReference>
<gene>
    <name evidence="7" type="ORF">HJC23_002315</name>
</gene>
<dbReference type="InterPro" id="IPR050668">
    <property type="entry name" value="Cytochrome_b5"/>
</dbReference>
<evidence type="ECO:0000256" key="3">
    <source>
        <dbReference type="ARBA" id="ARBA00023004"/>
    </source>
</evidence>
<dbReference type="InterPro" id="IPR001199">
    <property type="entry name" value="Cyt_B5-like_heme/steroid-bd"/>
</dbReference>
<evidence type="ECO:0000313" key="7">
    <source>
        <dbReference type="EMBL" id="KAL3801022.1"/>
    </source>
</evidence>
<keyword evidence="8" id="KW-1185">Reference proteome</keyword>
<feature type="domain" description="Cytochrome b5 heme-binding" evidence="6">
    <location>
        <begin position="113"/>
        <end position="189"/>
    </location>
</feature>
<reference evidence="7 8" key="1">
    <citation type="journal article" date="2020" name="G3 (Bethesda)">
        <title>Improved Reference Genome for Cyclotella cryptica CCMP332, a Model for Cell Wall Morphogenesis, Salinity Adaptation, and Lipid Production in Diatoms (Bacillariophyta).</title>
        <authorList>
            <person name="Roberts W.R."/>
            <person name="Downey K.M."/>
            <person name="Ruck E.C."/>
            <person name="Traller J.C."/>
            <person name="Alverson A.J."/>
        </authorList>
    </citation>
    <scope>NUCLEOTIDE SEQUENCE [LARGE SCALE GENOMIC DNA]</scope>
    <source>
        <strain evidence="7 8">CCMP332</strain>
    </source>
</reference>